<evidence type="ECO:0000313" key="1">
    <source>
        <dbReference type="EMBL" id="TFK72258.1"/>
    </source>
</evidence>
<dbReference type="Proteomes" id="UP000308600">
    <property type="component" value="Unassembled WGS sequence"/>
</dbReference>
<evidence type="ECO:0000313" key="2">
    <source>
        <dbReference type="Proteomes" id="UP000308600"/>
    </source>
</evidence>
<sequence>MCDGAAFDSAERADPPRCHPETRTTILSPASSWVNDIEAVCFYLWITGWAGVGKSAILQTLAEEFAQKKRLAASFFFFQASRGRKSTRGFIATIAYQLMESVPGARETILRKISHNPAIFDNKSFNGQWQTLVVDTLCDCRPPAPSPPMLIVVDGVDEIISREEQKTLLEAILWSTPRLHPAGYKLLIASRPEEQIEAIFKNPPLGFSKSNRVNLDDDESTRADIGLFLRDTLSRIRERKPHLSAPTARNWPAQSTIDCLVKKASGQFIYAKTIVRFVEDFNGDPQDVLQVIMSRDPHLKSFKELDYLYLLLMERIQTWTPKTNRGLLHHLLVCIYMHLGASTYPHEDLYSFP</sequence>
<proteinExistence type="predicted"/>
<reference evidence="1 2" key="1">
    <citation type="journal article" date="2019" name="Nat. Ecol. Evol.">
        <title>Megaphylogeny resolves global patterns of mushroom evolution.</title>
        <authorList>
            <person name="Varga T."/>
            <person name="Krizsan K."/>
            <person name="Foldi C."/>
            <person name="Dima B."/>
            <person name="Sanchez-Garcia M."/>
            <person name="Sanchez-Ramirez S."/>
            <person name="Szollosi G.J."/>
            <person name="Szarkandi J.G."/>
            <person name="Papp V."/>
            <person name="Albert L."/>
            <person name="Andreopoulos W."/>
            <person name="Angelini C."/>
            <person name="Antonin V."/>
            <person name="Barry K.W."/>
            <person name="Bougher N.L."/>
            <person name="Buchanan P."/>
            <person name="Buyck B."/>
            <person name="Bense V."/>
            <person name="Catcheside P."/>
            <person name="Chovatia M."/>
            <person name="Cooper J."/>
            <person name="Damon W."/>
            <person name="Desjardin D."/>
            <person name="Finy P."/>
            <person name="Geml J."/>
            <person name="Haridas S."/>
            <person name="Hughes K."/>
            <person name="Justo A."/>
            <person name="Karasinski D."/>
            <person name="Kautmanova I."/>
            <person name="Kiss B."/>
            <person name="Kocsube S."/>
            <person name="Kotiranta H."/>
            <person name="LaButti K.M."/>
            <person name="Lechner B.E."/>
            <person name="Liimatainen K."/>
            <person name="Lipzen A."/>
            <person name="Lukacs Z."/>
            <person name="Mihaltcheva S."/>
            <person name="Morgado L.N."/>
            <person name="Niskanen T."/>
            <person name="Noordeloos M.E."/>
            <person name="Ohm R.A."/>
            <person name="Ortiz-Santana B."/>
            <person name="Ovrebo C."/>
            <person name="Racz N."/>
            <person name="Riley R."/>
            <person name="Savchenko A."/>
            <person name="Shiryaev A."/>
            <person name="Soop K."/>
            <person name="Spirin V."/>
            <person name="Szebenyi C."/>
            <person name="Tomsovsky M."/>
            <person name="Tulloss R.E."/>
            <person name="Uehling J."/>
            <person name="Grigoriev I.V."/>
            <person name="Vagvolgyi C."/>
            <person name="Papp T."/>
            <person name="Martin F.M."/>
            <person name="Miettinen O."/>
            <person name="Hibbett D.S."/>
            <person name="Nagy L.G."/>
        </authorList>
    </citation>
    <scope>NUCLEOTIDE SEQUENCE [LARGE SCALE GENOMIC DNA]</scope>
    <source>
        <strain evidence="1 2">NL-1719</strain>
    </source>
</reference>
<dbReference type="EMBL" id="ML208287">
    <property type="protein sequence ID" value="TFK72258.1"/>
    <property type="molecule type" value="Genomic_DNA"/>
</dbReference>
<gene>
    <name evidence="1" type="ORF">BDN72DRAFT_342811</name>
</gene>
<organism evidence="1 2">
    <name type="scientific">Pluteus cervinus</name>
    <dbReference type="NCBI Taxonomy" id="181527"/>
    <lineage>
        <taxon>Eukaryota</taxon>
        <taxon>Fungi</taxon>
        <taxon>Dikarya</taxon>
        <taxon>Basidiomycota</taxon>
        <taxon>Agaricomycotina</taxon>
        <taxon>Agaricomycetes</taxon>
        <taxon>Agaricomycetidae</taxon>
        <taxon>Agaricales</taxon>
        <taxon>Pluteineae</taxon>
        <taxon>Pluteaceae</taxon>
        <taxon>Pluteus</taxon>
    </lineage>
</organism>
<accession>A0ACD3B2P3</accession>
<protein>
    <submittedName>
        <fullName evidence="1">Uncharacterized protein</fullName>
    </submittedName>
</protein>
<name>A0ACD3B2P3_9AGAR</name>
<keyword evidence="2" id="KW-1185">Reference proteome</keyword>